<proteinExistence type="inferred from homology"/>
<comment type="caution">
    <text evidence="9">The sequence shown here is derived from an EMBL/GenBank/DDBJ whole genome shotgun (WGS) entry which is preliminary data.</text>
</comment>
<dbReference type="OrthoDB" id="9808470at2"/>
<evidence type="ECO:0000313" key="9">
    <source>
        <dbReference type="EMBL" id="EPD32832.1"/>
    </source>
</evidence>
<protein>
    <recommendedName>
        <fullName evidence="7">Orotidine-5'-phosphate decarboxylase</fullName>
        <ecNumber evidence="7">4.1.1.23</ecNumber>
    </recommendedName>
</protein>
<dbReference type="EC" id="4.1.1.23" evidence="7"/>
<dbReference type="SMART" id="SM00934">
    <property type="entry name" value="OMPdecase"/>
    <property type="match status" value="1"/>
</dbReference>
<dbReference type="RefSeq" id="WP_016455972.1">
    <property type="nucleotide sequence ID" value="NZ_KE150269.1"/>
</dbReference>
<feature type="domain" description="Orotidine 5'-phosphate decarboxylase" evidence="8">
    <location>
        <begin position="17"/>
        <end position="261"/>
    </location>
</feature>
<name>S2WJL6_9ACTN</name>
<dbReference type="Pfam" id="PF00215">
    <property type="entry name" value="OMPdecase"/>
    <property type="match status" value="1"/>
</dbReference>
<gene>
    <name evidence="9" type="ORF">HMPREF9306_01139</name>
</gene>
<comment type="similarity">
    <text evidence="2">Belongs to the OMP decarboxylase family. Type 2 subfamily.</text>
</comment>
<dbReference type="PANTHER" id="PTHR43375">
    <property type="entry name" value="OROTIDINE 5'-PHOSPHATE DECARBOXYLASE"/>
    <property type="match status" value="1"/>
</dbReference>
<keyword evidence="4" id="KW-0665">Pyrimidine biosynthesis</keyword>
<evidence type="ECO:0000256" key="7">
    <source>
        <dbReference type="NCBIfam" id="TIGR02127"/>
    </source>
</evidence>
<dbReference type="UniPathway" id="UPA00070">
    <property type="reaction ID" value="UER00120"/>
</dbReference>
<dbReference type="SUPFAM" id="SSF51366">
    <property type="entry name" value="Ribulose-phoshate binding barrel"/>
    <property type="match status" value="1"/>
</dbReference>
<dbReference type="Gene3D" id="3.20.20.70">
    <property type="entry name" value="Aldolase class I"/>
    <property type="match status" value="1"/>
</dbReference>
<dbReference type="PATRIC" id="fig|883161.3.peg.1132"/>
<keyword evidence="10" id="KW-1185">Reference proteome</keyword>
<sequence length="265" mass="27866">MAPYIDRLEKICRERAHLCVGLDPHKNLVEKWGLDYDVKGAEKMARDTVAALSETVGVFKPQSAFFECFGPEGTMALKRVLEDIRQAGALSILDVKRGDIGSTMAAYANAYLSADAPLAADAITLSPYCGFEALRPALDLAKENDRGVYVLCRTSNPEGERLQRAQVEAGATVSDDIAAAAHAENIAAGTNYVGLVIGATKDSNVSLGDFAGSILAPGIGAQGGKISELDRLFGKAVNKVLPSSSRGILSAGPDADKLRAAVLEA</sequence>
<dbReference type="HOGENOM" id="CLU_060704_0_0_11"/>
<dbReference type="CDD" id="cd04725">
    <property type="entry name" value="OMP_decarboxylase_like"/>
    <property type="match status" value="1"/>
</dbReference>
<dbReference type="InterPro" id="IPR011995">
    <property type="entry name" value="OMPdecase_type-2"/>
</dbReference>
<dbReference type="PANTHER" id="PTHR43375:SF1">
    <property type="entry name" value="OROTIDINE 5'-PHOSPHATE DECARBOXYLASE"/>
    <property type="match status" value="1"/>
</dbReference>
<dbReference type="Proteomes" id="UP000014417">
    <property type="component" value="Unassembled WGS sequence"/>
</dbReference>
<keyword evidence="5" id="KW-0456">Lyase</keyword>
<dbReference type="GO" id="GO:0006207">
    <property type="term" value="P:'de novo' pyrimidine nucleobase biosynthetic process"/>
    <property type="evidence" value="ECO:0007669"/>
    <property type="project" value="InterPro"/>
</dbReference>
<dbReference type="GO" id="GO:0044205">
    <property type="term" value="P:'de novo' UMP biosynthetic process"/>
    <property type="evidence" value="ECO:0007669"/>
    <property type="project" value="UniProtKB-UniPathway"/>
</dbReference>
<evidence type="ECO:0000256" key="4">
    <source>
        <dbReference type="ARBA" id="ARBA00022975"/>
    </source>
</evidence>
<dbReference type="STRING" id="883161.HMPREF9306_01139"/>
<organism evidence="9 10">
    <name type="scientific">Propionimicrobium lymphophilum ACS-093-V-SCH5</name>
    <dbReference type="NCBI Taxonomy" id="883161"/>
    <lineage>
        <taxon>Bacteria</taxon>
        <taxon>Bacillati</taxon>
        <taxon>Actinomycetota</taxon>
        <taxon>Actinomycetes</taxon>
        <taxon>Propionibacteriales</taxon>
        <taxon>Propionibacteriaceae</taxon>
        <taxon>Propionimicrobium</taxon>
    </lineage>
</organism>
<reference evidence="9 10" key="1">
    <citation type="submission" date="2013-04" db="EMBL/GenBank/DDBJ databases">
        <title>The Genome Sequence of Propionimicrobium lymphophilum ACS-093-V-SCH5.</title>
        <authorList>
            <consortium name="The Broad Institute Genomics Platform"/>
            <person name="Earl A."/>
            <person name="Ward D."/>
            <person name="Feldgarden M."/>
            <person name="Gevers D."/>
            <person name="Saerens B."/>
            <person name="Vaneechoutte M."/>
            <person name="Walker B."/>
            <person name="Young S."/>
            <person name="Zeng Q."/>
            <person name="Gargeya S."/>
            <person name="Fitzgerald M."/>
            <person name="Haas B."/>
            <person name="Abouelleil A."/>
            <person name="Allen A.W."/>
            <person name="Alvarado L."/>
            <person name="Arachchi H.M."/>
            <person name="Berlin A.M."/>
            <person name="Chapman S.B."/>
            <person name="Gainer-Dewar J."/>
            <person name="Goldberg J."/>
            <person name="Griggs A."/>
            <person name="Gujja S."/>
            <person name="Hansen M."/>
            <person name="Howarth C."/>
            <person name="Imamovic A."/>
            <person name="Ireland A."/>
            <person name="Larimer J."/>
            <person name="McCowan C."/>
            <person name="Murphy C."/>
            <person name="Pearson M."/>
            <person name="Poon T.W."/>
            <person name="Priest M."/>
            <person name="Roberts A."/>
            <person name="Saif S."/>
            <person name="Shea T."/>
            <person name="Sisk P."/>
            <person name="Sykes S."/>
            <person name="Wortman J."/>
            <person name="Nusbaum C."/>
            <person name="Birren B."/>
        </authorList>
    </citation>
    <scope>NUCLEOTIDE SEQUENCE [LARGE SCALE GENOMIC DNA]</scope>
    <source>
        <strain evidence="9 10">ACS-093-V-SCH5</strain>
    </source>
</reference>
<comment type="catalytic activity">
    <reaction evidence="6">
        <text>orotidine 5'-phosphate + H(+) = UMP + CO2</text>
        <dbReference type="Rhea" id="RHEA:11596"/>
        <dbReference type="ChEBI" id="CHEBI:15378"/>
        <dbReference type="ChEBI" id="CHEBI:16526"/>
        <dbReference type="ChEBI" id="CHEBI:57538"/>
        <dbReference type="ChEBI" id="CHEBI:57865"/>
        <dbReference type="EC" id="4.1.1.23"/>
    </reaction>
</comment>
<evidence type="ECO:0000256" key="1">
    <source>
        <dbReference type="ARBA" id="ARBA00004861"/>
    </source>
</evidence>
<evidence type="ECO:0000256" key="5">
    <source>
        <dbReference type="ARBA" id="ARBA00023239"/>
    </source>
</evidence>
<evidence type="ECO:0000259" key="8">
    <source>
        <dbReference type="SMART" id="SM00934"/>
    </source>
</evidence>
<accession>S2WJL6</accession>
<dbReference type="EMBL" id="AGZR01000006">
    <property type="protein sequence ID" value="EPD32832.1"/>
    <property type="molecule type" value="Genomic_DNA"/>
</dbReference>
<dbReference type="GO" id="GO:0004590">
    <property type="term" value="F:orotidine-5'-phosphate decarboxylase activity"/>
    <property type="evidence" value="ECO:0007669"/>
    <property type="project" value="UniProtKB-UniRule"/>
</dbReference>
<evidence type="ECO:0000256" key="3">
    <source>
        <dbReference type="ARBA" id="ARBA00022793"/>
    </source>
</evidence>
<dbReference type="InterPro" id="IPR001754">
    <property type="entry name" value="OMPdeCOase_dom"/>
</dbReference>
<comment type="pathway">
    <text evidence="1">Pyrimidine metabolism; UMP biosynthesis via de novo pathway; UMP from orotate: step 2/2.</text>
</comment>
<evidence type="ECO:0000313" key="10">
    <source>
        <dbReference type="Proteomes" id="UP000014417"/>
    </source>
</evidence>
<evidence type="ECO:0000256" key="6">
    <source>
        <dbReference type="ARBA" id="ARBA00049157"/>
    </source>
</evidence>
<dbReference type="InterPro" id="IPR011060">
    <property type="entry name" value="RibuloseP-bd_barrel"/>
</dbReference>
<dbReference type="AlphaFoldDB" id="S2WJL6"/>
<evidence type="ECO:0000256" key="2">
    <source>
        <dbReference type="ARBA" id="ARBA00008847"/>
    </source>
</evidence>
<keyword evidence="3" id="KW-0210">Decarboxylase</keyword>
<dbReference type="InterPro" id="IPR013785">
    <property type="entry name" value="Aldolase_TIM"/>
</dbReference>
<dbReference type="NCBIfam" id="TIGR02127">
    <property type="entry name" value="pyrF_sub2"/>
    <property type="match status" value="1"/>
</dbReference>